<keyword evidence="6" id="KW-0812">Transmembrane</keyword>
<dbReference type="InterPro" id="IPR013324">
    <property type="entry name" value="RNA_pol_sigma_r3/r4-like"/>
</dbReference>
<dbReference type="Gene3D" id="1.10.10.10">
    <property type="entry name" value="Winged helix-like DNA-binding domain superfamily/Winged helix DNA-binding domain"/>
    <property type="match status" value="1"/>
</dbReference>
<dbReference type="Gene3D" id="1.10.1740.10">
    <property type="match status" value="1"/>
</dbReference>
<proteinExistence type="inferred from homology"/>
<evidence type="ECO:0000313" key="10">
    <source>
        <dbReference type="Proteomes" id="UP001211015"/>
    </source>
</evidence>
<dbReference type="NCBIfam" id="TIGR02937">
    <property type="entry name" value="sigma70-ECF"/>
    <property type="match status" value="1"/>
</dbReference>
<dbReference type="PANTHER" id="PTHR43133:SF51">
    <property type="entry name" value="RNA POLYMERASE SIGMA FACTOR"/>
    <property type="match status" value="1"/>
</dbReference>
<dbReference type="GO" id="GO:0006352">
    <property type="term" value="P:DNA-templated transcription initiation"/>
    <property type="evidence" value="ECO:0007669"/>
    <property type="project" value="InterPro"/>
</dbReference>
<comment type="caution">
    <text evidence="9">The sequence shown here is derived from an EMBL/GenBank/DDBJ whole genome shotgun (WGS) entry which is preliminary data.</text>
</comment>
<feature type="domain" description="RNA polymerase sigma factor 70 region 4 type 2" evidence="8">
    <location>
        <begin position="135"/>
        <end position="179"/>
    </location>
</feature>
<dbReference type="InterPro" id="IPR007627">
    <property type="entry name" value="RNA_pol_sigma70_r2"/>
</dbReference>
<evidence type="ECO:0000259" key="7">
    <source>
        <dbReference type="Pfam" id="PF04542"/>
    </source>
</evidence>
<evidence type="ECO:0000256" key="2">
    <source>
        <dbReference type="ARBA" id="ARBA00023015"/>
    </source>
</evidence>
<keyword evidence="6" id="KW-0472">Membrane</keyword>
<evidence type="ECO:0000256" key="1">
    <source>
        <dbReference type="ARBA" id="ARBA00010641"/>
    </source>
</evidence>
<dbReference type="InterPro" id="IPR013325">
    <property type="entry name" value="RNA_pol_sigma_r2"/>
</dbReference>
<dbReference type="CDD" id="cd06171">
    <property type="entry name" value="Sigma70_r4"/>
    <property type="match status" value="1"/>
</dbReference>
<keyword evidence="2" id="KW-0805">Transcription regulation</keyword>
<sequence>MVEKMEKEKIRRLVLQAGQGDRAAFGELYEETGRSVYFNCLKLIGNAQQAEDITQDTFMKALEKLDSLKEPENFSAWVNRIAINNCKMYFRKNPRTAEDESEKIIDDTPDSELIPDDYADSEEKRRIIMNIIDTALTDEQRQTIILYYFDMMSVAEIAEIMECSVGTVTSRLSAARKKIREAVLIYEKKNNDRLHAVMPIPVLSKIFMQECQHLKLPELSVFSNTAAAEDIVPDKNTTISKSGGKGMFSTVKAKVIAGVVALAVVGGGITGVVLANRDKTSDADKPNTAVQTDAQGEVNEQEIEDKLNELDENADNEDNVTDDDASGTNSNSELEMAVYTVSDEIKNADLSSGLVQLNGDIMQVGGYIKTSDFYAKYADEYNFVYCDGGHYEDKKGEMLNYRVGADNYFGGEWWDSYYMTLIPKVEPQGDEITVYVANLTNPDGQVSLADSYVVWAEETPMSNDIYTPAWIPTGMPTRLCYDVTSTKKLDEIYDNIDDYSAQSVQDMLASQGISKGENSISGNYLSYVYSQGDMSMSGTYCVNSDTDPDVFVAYVAGEKNAAGLTPLYRYHFAFDTNSKKLYESRMYLAGMF</sequence>
<keyword evidence="3" id="KW-0731">Sigma factor</keyword>
<dbReference type="GO" id="GO:0016987">
    <property type="term" value="F:sigma factor activity"/>
    <property type="evidence" value="ECO:0007669"/>
    <property type="project" value="UniProtKB-KW"/>
</dbReference>
<name>A0AAW6ECH1_9FIRM</name>
<gene>
    <name evidence="9" type="ORF">PNU62_06200</name>
</gene>
<dbReference type="EMBL" id="JAQMLV010000006">
    <property type="protein sequence ID" value="MDB8744607.1"/>
    <property type="molecule type" value="Genomic_DNA"/>
</dbReference>
<dbReference type="InterPro" id="IPR013249">
    <property type="entry name" value="RNA_pol_sigma70_r4_t2"/>
</dbReference>
<dbReference type="Proteomes" id="UP001211015">
    <property type="component" value="Unassembled WGS sequence"/>
</dbReference>
<feature type="domain" description="RNA polymerase sigma-70 region 2" evidence="7">
    <location>
        <begin position="28"/>
        <end position="95"/>
    </location>
</feature>
<dbReference type="RefSeq" id="WP_272111658.1">
    <property type="nucleotide sequence ID" value="NZ_JAQMLV010000006.1"/>
</dbReference>
<dbReference type="PANTHER" id="PTHR43133">
    <property type="entry name" value="RNA POLYMERASE ECF-TYPE SIGMA FACTO"/>
    <property type="match status" value="1"/>
</dbReference>
<evidence type="ECO:0000313" key="9">
    <source>
        <dbReference type="EMBL" id="MDB8744607.1"/>
    </source>
</evidence>
<dbReference type="SUPFAM" id="SSF88946">
    <property type="entry name" value="Sigma2 domain of RNA polymerase sigma factors"/>
    <property type="match status" value="1"/>
</dbReference>
<reference evidence="9" key="1">
    <citation type="submission" date="2023-01" db="EMBL/GenBank/DDBJ databases">
        <title>Human gut microbiome strain richness.</title>
        <authorList>
            <person name="Chen-Liaw A."/>
        </authorList>
    </citation>
    <scope>NUCLEOTIDE SEQUENCE</scope>
    <source>
        <strain evidence="9">1001275st1_F4_1001275B_160808</strain>
    </source>
</reference>
<feature type="region of interest" description="Disordered" evidence="5">
    <location>
        <begin position="309"/>
        <end position="332"/>
    </location>
</feature>
<dbReference type="InterPro" id="IPR014284">
    <property type="entry name" value="RNA_pol_sigma-70_dom"/>
</dbReference>
<comment type="similarity">
    <text evidence="1">Belongs to the sigma-70 factor family. ECF subfamily.</text>
</comment>
<dbReference type="SUPFAM" id="SSF88659">
    <property type="entry name" value="Sigma3 and sigma4 domains of RNA polymerase sigma factors"/>
    <property type="match status" value="1"/>
</dbReference>
<evidence type="ECO:0000256" key="4">
    <source>
        <dbReference type="ARBA" id="ARBA00023163"/>
    </source>
</evidence>
<dbReference type="Pfam" id="PF08281">
    <property type="entry name" value="Sigma70_r4_2"/>
    <property type="match status" value="1"/>
</dbReference>
<feature type="transmembrane region" description="Helical" evidence="6">
    <location>
        <begin position="255"/>
        <end position="275"/>
    </location>
</feature>
<dbReference type="AlphaFoldDB" id="A0AAW6ECH1"/>
<feature type="compositionally biased region" description="Acidic residues" evidence="5">
    <location>
        <begin position="310"/>
        <end position="325"/>
    </location>
</feature>
<dbReference type="InterPro" id="IPR039425">
    <property type="entry name" value="RNA_pol_sigma-70-like"/>
</dbReference>
<keyword evidence="6" id="KW-1133">Transmembrane helix</keyword>
<organism evidence="9 10">
    <name type="scientific">Ruminococcus bicirculans</name>
    <name type="common">ex Wegman et al. 2014</name>
    <dbReference type="NCBI Taxonomy" id="1160721"/>
    <lineage>
        <taxon>Bacteria</taxon>
        <taxon>Bacillati</taxon>
        <taxon>Bacillota</taxon>
        <taxon>Clostridia</taxon>
        <taxon>Eubacteriales</taxon>
        <taxon>Oscillospiraceae</taxon>
        <taxon>Ruminococcus</taxon>
    </lineage>
</organism>
<evidence type="ECO:0000256" key="3">
    <source>
        <dbReference type="ARBA" id="ARBA00023082"/>
    </source>
</evidence>
<dbReference type="GO" id="GO:0003677">
    <property type="term" value="F:DNA binding"/>
    <property type="evidence" value="ECO:0007669"/>
    <property type="project" value="InterPro"/>
</dbReference>
<evidence type="ECO:0000259" key="8">
    <source>
        <dbReference type="Pfam" id="PF08281"/>
    </source>
</evidence>
<protein>
    <submittedName>
        <fullName evidence="9">RNA polymerase sigma factor</fullName>
    </submittedName>
</protein>
<evidence type="ECO:0000256" key="5">
    <source>
        <dbReference type="SAM" id="MobiDB-lite"/>
    </source>
</evidence>
<dbReference type="Pfam" id="PF04542">
    <property type="entry name" value="Sigma70_r2"/>
    <property type="match status" value="1"/>
</dbReference>
<dbReference type="InterPro" id="IPR036388">
    <property type="entry name" value="WH-like_DNA-bd_sf"/>
</dbReference>
<keyword evidence="4" id="KW-0804">Transcription</keyword>
<accession>A0AAW6ECH1</accession>
<evidence type="ECO:0000256" key="6">
    <source>
        <dbReference type="SAM" id="Phobius"/>
    </source>
</evidence>